<dbReference type="Gene3D" id="3.90.1200.10">
    <property type="match status" value="1"/>
</dbReference>
<feature type="domain" description="Nucleotidyl transferase" evidence="1">
    <location>
        <begin position="2"/>
        <end position="228"/>
    </location>
</feature>
<accession>A0A5K8A336</accession>
<evidence type="ECO:0000313" key="3">
    <source>
        <dbReference type="EMBL" id="BBO86949.1"/>
    </source>
</evidence>
<dbReference type="Gene3D" id="3.30.200.20">
    <property type="entry name" value="Phosphorylase Kinase, domain 1"/>
    <property type="match status" value="1"/>
</dbReference>
<dbReference type="InterPro" id="IPR029044">
    <property type="entry name" value="Nucleotide-diphossugar_trans"/>
</dbReference>
<dbReference type="RefSeq" id="WP_155308451.1">
    <property type="nucleotide sequence ID" value="NZ_AP021879.1"/>
</dbReference>
<organism evidence="3 4">
    <name type="scientific">Desulfosarcina ovata subsp. ovata</name>
    <dbReference type="NCBI Taxonomy" id="2752305"/>
    <lineage>
        <taxon>Bacteria</taxon>
        <taxon>Pseudomonadati</taxon>
        <taxon>Thermodesulfobacteriota</taxon>
        <taxon>Desulfobacteria</taxon>
        <taxon>Desulfobacterales</taxon>
        <taxon>Desulfosarcinaceae</taxon>
        <taxon>Desulfosarcina</taxon>
    </lineage>
</organism>
<dbReference type="EMBL" id="AP021879">
    <property type="protein sequence ID" value="BBO86949.1"/>
    <property type="molecule type" value="Genomic_DNA"/>
</dbReference>
<evidence type="ECO:0000313" key="4">
    <source>
        <dbReference type="Proteomes" id="UP000422108"/>
    </source>
</evidence>
<protein>
    <recommendedName>
        <fullName evidence="5">Aminoglycoside phosphotransferase</fullName>
    </recommendedName>
</protein>
<dbReference type="Pfam" id="PF01636">
    <property type="entry name" value="APH"/>
    <property type="match status" value="1"/>
</dbReference>
<keyword evidence="4" id="KW-1185">Reference proteome</keyword>
<dbReference type="Pfam" id="PF00483">
    <property type="entry name" value="NTP_transferase"/>
    <property type="match status" value="1"/>
</dbReference>
<dbReference type="Gene3D" id="3.90.550.10">
    <property type="entry name" value="Spore Coat Polysaccharide Biosynthesis Protein SpsA, Chain A"/>
    <property type="match status" value="1"/>
</dbReference>
<dbReference type="SUPFAM" id="SSF56112">
    <property type="entry name" value="Protein kinase-like (PK-like)"/>
    <property type="match status" value="1"/>
</dbReference>
<evidence type="ECO:0008006" key="5">
    <source>
        <dbReference type="Google" id="ProtNLM"/>
    </source>
</evidence>
<dbReference type="AlphaFoldDB" id="A0A5K8A336"/>
<dbReference type="InterPro" id="IPR011009">
    <property type="entry name" value="Kinase-like_dom_sf"/>
</dbReference>
<dbReference type="PANTHER" id="PTHR22572">
    <property type="entry name" value="SUGAR-1-PHOSPHATE GUANYL TRANSFERASE"/>
    <property type="match status" value="1"/>
</dbReference>
<dbReference type="Proteomes" id="UP000422108">
    <property type="component" value="Chromosome"/>
</dbReference>
<name>A0A5K8A336_9BACT</name>
<evidence type="ECO:0000259" key="1">
    <source>
        <dbReference type="Pfam" id="PF00483"/>
    </source>
</evidence>
<proteinExistence type="predicted"/>
<evidence type="ECO:0000259" key="2">
    <source>
        <dbReference type="Pfam" id="PF01636"/>
    </source>
</evidence>
<feature type="domain" description="Aminoglycoside phosphotransferase" evidence="2">
    <location>
        <begin position="249"/>
        <end position="481"/>
    </location>
</feature>
<reference evidence="3 4" key="1">
    <citation type="submission" date="2019-11" db="EMBL/GenBank/DDBJ databases">
        <title>Comparative genomics of hydrocarbon-degrading Desulfosarcina strains.</title>
        <authorList>
            <person name="Watanabe M."/>
            <person name="Kojima H."/>
            <person name="Fukui M."/>
        </authorList>
    </citation>
    <scope>NUCLEOTIDE SEQUENCE [LARGE SCALE GENOMIC DNA]</scope>
    <source>
        <strain evidence="4">oXyS1</strain>
    </source>
</reference>
<dbReference type="SUPFAM" id="SSF53448">
    <property type="entry name" value="Nucleotide-diphospho-sugar transferases"/>
    <property type="match status" value="1"/>
</dbReference>
<dbReference type="InterPro" id="IPR002575">
    <property type="entry name" value="Aminoglycoside_PTrfase"/>
</dbReference>
<sequence length="569" mass="63399">MKALILAAGFGTRLAPYTDTIPKALFPVGGTPVLGRMIVHLKRAGCTEVAVNTHHLADQIHAYLSASDFGLPVHLSRETAILGTGGAIRQLAAFWDAEPFVVVNADIVTDIDIARVYETHRRARRTVTLVMHDRPPFNQVGIDTNNCIRGFSRFSGRATPPGQRKLAFTGIHVMDRRIVERIPDHGFCDIISVYQQMIDDGMPIHAHVTDGHYWQDMGDPQRYRDAVVDAMAPDVFQSVFGGTPPAAIDCRPLSGDGSDRGWFRLKSGTQQLILADHGITPDPTGSEFNAFVNIGDHLYRSGLPVPRIHARDPFSGLVFLEDLGDCHLQQAVNQARTPDVVERHYRQVIDVWINLTAKAADTFDPSWTCQSPAYDVALILEKECRYFVDAFLNGCLNLAVDYADLHKEFTQLAQATMANAIEGLIHRDFQSRNIMIRGGRPYLIDFQGARKGPIQYDLASLLIDPYVNLDTGLRQRLLQTAVEPVSHRRRCDPDQFMRGYHCCTVTRNLQMLGAFGFLSRVKNKPEFEKWIPAAAGMLENHIQLLEGLHLPQLQAIAGKIARLTSRVAL</sequence>
<dbReference type="CDD" id="cd06422">
    <property type="entry name" value="NTP_transferase_like_1"/>
    <property type="match status" value="1"/>
</dbReference>
<dbReference type="InterPro" id="IPR050486">
    <property type="entry name" value="Mannose-1P_guanyltransferase"/>
</dbReference>
<dbReference type="InterPro" id="IPR005835">
    <property type="entry name" value="NTP_transferase_dom"/>
</dbReference>
<gene>
    <name evidence="3" type="ORF">DSCOOX_01290</name>
</gene>